<evidence type="ECO:0000259" key="6">
    <source>
        <dbReference type="Pfam" id="PF06271"/>
    </source>
</evidence>
<reference evidence="7" key="1">
    <citation type="submission" date="2020-05" db="EMBL/GenBank/DDBJ databases">
        <title>Sulfur intermediates as new biogeochemical hubs in an aquatic model microbial ecosystem.</title>
        <authorList>
            <person name="Vigneron A."/>
        </authorList>
    </citation>
    <scope>NUCLEOTIDE SEQUENCE</scope>
    <source>
        <strain evidence="7">Bin.250</strain>
    </source>
</reference>
<dbReference type="GO" id="GO:0016020">
    <property type="term" value="C:membrane"/>
    <property type="evidence" value="ECO:0007669"/>
    <property type="project" value="UniProtKB-SubCell"/>
</dbReference>
<dbReference type="InterPro" id="IPR010432">
    <property type="entry name" value="RDD"/>
</dbReference>
<comment type="caution">
    <text evidence="7">The sequence shown here is derived from an EMBL/GenBank/DDBJ whole genome shotgun (WGS) entry which is preliminary data.</text>
</comment>
<organism evidence="7 8">
    <name type="scientific">SAR86 cluster bacterium</name>
    <dbReference type="NCBI Taxonomy" id="2030880"/>
    <lineage>
        <taxon>Bacteria</taxon>
        <taxon>Pseudomonadati</taxon>
        <taxon>Pseudomonadota</taxon>
        <taxon>Gammaproteobacteria</taxon>
        <taxon>SAR86 cluster</taxon>
    </lineage>
</organism>
<dbReference type="EMBL" id="JABMOJ010000172">
    <property type="protein sequence ID" value="NQV64656.1"/>
    <property type="molecule type" value="Genomic_DNA"/>
</dbReference>
<evidence type="ECO:0000313" key="7">
    <source>
        <dbReference type="EMBL" id="NQV64656.1"/>
    </source>
</evidence>
<keyword evidence="2 5" id="KW-0812">Transmembrane</keyword>
<gene>
    <name evidence="7" type="ORF">HQ497_04750</name>
</gene>
<keyword evidence="3 5" id="KW-1133">Transmembrane helix</keyword>
<proteinExistence type="predicted"/>
<feature type="transmembrane region" description="Helical" evidence="5">
    <location>
        <begin position="15"/>
        <end position="36"/>
    </location>
</feature>
<protein>
    <submittedName>
        <fullName evidence="7">RDD family protein</fullName>
    </submittedName>
</protein>
<keyword evidence="4 5" id="KW-0472">Membrane</keyword>
<evidence type="ECO:0000256" key="2">
    <source>
        <dbReference type="ARBA" id="ARBA00022692"/>
    </source>
</evidence>
<evidence type="ECO:0000313" key="8">
    <source>
        <dbReference type="Proteomes" id="UP000754644"/>
    </source>
</evidence>
<sequence>MPGATPIYVGFWSRFLAFLIDSLVASLFLYPLSLLYDPALALNLD</sequence>
<evidence type="ECO:0000256" key="3">
    <source>
        <dbReference type="ARBA" id="ARBA00022989"/>
    </source>
</evidence>
<dbReference type="Proteomes" id="UP000754644">
    <property type="component" value="Unassembled WGS sequence"/>
</dbReference>
<dbReference type="AlphaFoldDB" id="A0A972VW62"/>
<evidence type="ECO:0000256" key="4">
    <source>
        <dbReference type="ARBA" id="ARBA00023136"/>
    </source>
</evidence>
<name>A0A972VW62_9GAMM</name>
<accession>A0A972VW62</accession>
<dbReference type="Pfam" id="PF06271">
    <property type="entry name" value="RDD"/>
    <property type="match status" value="1"/>
</dbReference>
<feature type="domain" description="RDD" evidence="6">
    <location>
        <begin position="8"/>
        <end position="37"/>
    </location>
</feature>
<evidence type="ECO:0000256" key="1">
    <source>
        <dbReference type="ARBA" id="ARBA00004141"/>
    </source>
</evidence>
<evidence type="ECO:0000256" key="5">
    <source>
        <dbReference type="SAM" id="Phobius"/>
    </source>
</evidence>
<feature type="non-terminal residue" evidence="7">
    <location>
        <position position="45"/>
    </location>
</feature>
<comment type="subcellular location">
    <subcellularLocation>
        <location evidence="1">Membrane</location>
        <topology evidence="1">Multi-pass membrane protein</topology>
    </subcellularLocation>
</comment>